<accession>A0AAV5IL94</accession>
<organism evidence="2 3">
    <name type="scientific">Rubroshorea leprosula</name>
    <dbReference type="NCBI Taxonomy" id="152421"/>
    <lineage>
        <taxon>Eukaryota</taxon>
        <taxon>Viridiplantae</taxon>
        <taxon>Streptophyta</taxon>
        <taxon>Embryophyta</taxon>
        <taxon>Tracheophyta</taxon>
        <taxon>Spermatophyta</taxon>
        <taxon>Magnoliopsida</taxon>
        <taxon>eudicotyledons</taxon>
        <taxon>Gunneridae</taxon>
        <taxon>Pentapetalae</taxon>
        <taxon>rosids</taxon>
        <taxon>malvids</taxon>
        <taxon>Malvales</taxon>
        <taxon>Dipterocarpaceae</taxon>
        <taxon>Rubroshorea</taxon>
    </lineage>
</organism>
<feature type="compositionally biased region" description="Polar residues" evidence="1">
    <location>
        <begin position="1"/>
        <end position="15"/>
    </location>
</feature>
<feature type="region of interest" description="Disordered" evidence="1">
    <location>
        <begin position="1"/>
        <end position="24"/>
    </location>
</feature>
<evidence type="ECO:0000313" key="3">
    <source>
        <dbReference type="Proteomes" id="UP001054252"/>
    </source>
</evidence>
<gene>
    <name evidence="2" type="ORF">SLEP1_g15090</name>
</gene>
<dbReference type="EMBL" id="BPVZ01000019">
    <property type="protein sequence ID" value="GKV02692.1"/>
    <property type="molecule type" value="Genomic_DNA"/>
</dbReference>
<comment type="caution">
    <text evidence="2">The sequence shown here is derived from an EMBL/GenBank/DDBJ whole genome shotgun (WGS) entry which is preliminary data.</text>
</comment>
<name>A0AAV5IL94_9ROSI</name>
<evidence type="ECO:0000313" key="2">
    <source>
        <dbReference type="EMBL" id="GKV02692.1"/>
    </source>
</evidence>
<sequence length="71" mass="7434">MQKEPNQADNPTWKTGNPGSALSSPPAAPALWGLIALIFRPVSFPCTAGGLPPTAAPVFAAKFWFLIVLSV</sequence>
<evidence type="ECO:0000256" key="1">
    <source>
        <dbReference type="SAM" id="MobiDB-lite"/>
    </source>
</evidence>
<dbReference type="Proteomes" id="UP001054252">
    <property type="component" value="Unassembled WGS sequence"/>
</dbReference>
<proteinExistence type="predicted"/>
<keyword evidence="3" id="KW-1185">Reference proteome</keyword>
<dbReference type="AlphaFoldDB" id="A0AAV5IL94"/>
<reference evidence="2 3" key="1">
    <citation type="journal article" date="2021" name="Commun. Biol.">
        <title>The genome of Shorea leprosula (Dipterocarpaceae) highlights the ecological relevance of drought in aseasonal tropical rainforests.</title>
        <authorList>
            <person name="Ng K.K.S."/>
            <person name="Kobayashi M.J."/>
            <person name="Fawcett J.A."/>
            <person name="Hatakeyama M."/>
            <person name="Paape T."/>
            <person name="Ng C.H."/>
            <person name="Ang C.C."/>
            <person name="Tnah L.H."/>
            <person name="Lee C.T."/>
            <person name="Nishiyama T."/>
            <person name="Sese J."/>
            <person name="O'Brien M.J."/>
            <person name="Copetti D."/>
            <person name="Mohd Noor M.I."/>
            <person name="Ong R.C."/>
            <person name="Putra M."/>
            <person name="Sireger I.Z."/>
            <person name="Indrioko S."/>
            <person name="Kosugi Y."/>
            <person name="Izuno A."/>
            <person name="Isagi Y."/>
            <person name="Lee S.L."/>
            <person name="Shimizu K.K."/>
        </authorList>
    </citation>
    <scope>NUCLEOTIDE SEQUENCE [LARGE SCALE GENOMIC DNA]</scope>
    <source>
        <strain evidence="2">214</strain>
    </source>
</reference>
<protein>
    <submittedName>
        <fullName evidence="2">Uncharacterized protein</fullName>
    </submittedName>
</protein>